<proteinExistence type="predicted"/>
<protein>
    <submittedName>
        <fullName evidence="4">NUDIX domain-containing protein</fullName>
    </submittedName>
</protein>
<evidence type="ECO:0000313" key="4">
    <source>
        <dbReference type="EMBL" id="MFC4303643.1"/>
    </source>
</evidence>
<evidence type="ECO:0000256" key="2">
    <source>
        <dbReference type="ARBA" id="ARBA00022801"/>
    </source>
</evidence>
<evidence type="ECO:0000256" key="1">
    <source>
        <dbReference type="ARBA" id="ARBA00001946"/>
    </source>
</evidence>
<dbReference type="SUPFAM" id="SSF55811">
    <property type="entry name" value="Nudix"/>
    <property type="match status" value="1"/>
</dbReference>
<dbReference type="PANTHER" id="PTHR43046:SF2">
    <property type="entry name" value="8-OXO-DGTP DIPHOSPHATASE-RELATED"/>
    <property type="match status" value="1"/>
</dbReference>
<keyword evidence="5" id="KW-1185">Reference proteome</keyword>
<comment type="caution">
    <text evidence="4">The sequence shown here is derived from an EMBL/GenBank/DDBJ whole genome shotgun (WGS) entry which is preliminary data.</text>
</comment>
<evidence type="ECO:0000313" key="5">
    <source>
        <dbReference type="Proteomes" id="UP001595755"/>
    </source>
</evidence>
<keyword evidence="2" id="KW-0378">Hydrolase</keyword>
<gene>
    <name evidence="4" type="ORF">ACFO1S_09260</name>
</gene>
<dbReference type="Pfam" id="PF00293">
    <property type="entry name" value="NUDIX"/>
    <property type="match status" value="1"/>
</dbReference>
<organism evidence="4 5">
    <name type="scientific">Cohnella boryungensis</name>
    <dbReference type="NCBI Taxonomy" id="768479"/>
    <lineage>
        <taxon>Bacteria</taxon>
        <taxon>Bacillati</taxon>
        <taxon>Bacillota</taxon>
        <taxon>Bacilli</taxon>
        <taxon>Bacillales</taxon>
        <taxon>Paenibacillaceae</taxon>
        <taxon>Cohnella</taxon>
    </lineage>
</organism>
<dbReference type="InterPro" id="IPR000086">
    <property type="entry name" value="NUDIX_hydrolase_dom"/>
</dbReference>
<comment type="cofactor">
    <cofactor evidence="1">
        <name>Mg(2+)</name>
        <dbReference type="ChEBI" id="CHEBI:18420"/>
    </cofactor>
</comment>
<dbReference type="Proteomes" id="UP001595755">
    <property type="component" value="Unassembled WGS sequence"/>
</dbReference>
<dbReference type="EMBL" id="JBHSED010000013">
    <property type="protein sequence ID" value="MFC4303643.1"/>
    <property type="molecule type" value="Genomic_DNA"/>
</dbReference>
<dbReference type="PANTHER" id="PTHR43046">
    <property type="entry name" value="GDP-MANNOSE MANNOSYL HYDROLASE"/>
    <property type="match status" value="1"/>
</dbReference>
<sequence length="169" mass="19113">MTNSNQEGDGSMGWITESGAGLEPSITAEACVLVFDDKRRLLLKKQPDSGDWGTIRGSLERGESLEEAAGRELYANTGLTAKAFKFVGLLSEEDTLRSCQDGEESLRMTVVFEAMEVETGRVPAYEDAGPELRYFSLHEPILDIHPYSERVLKKTEYLSRWHPFDWYER</sequence>
<dbReference type="InterPro" id="IPR015797">
    <property type="entry name" value="NUDIX_hydrolase-like_dom_sf"/>
</dbReference>
<dbReference type="PROSITE" id="PS51462">
    <property type="entry name" value="NUDIX"/>
    <property type="match status" value="1"/>
</dbReference>
<name>A0ABV8S7Z9_9BACL</name>
<dbReference type="Gene3D" id="3.90.79.10">
    <property type="entry name" value="Nucleoside Triphosphate Pyrophosphohydrolase"/>
    <property type="match status" value="1"/>
</dbReference>
<feature type="domain" description="Nudix hydrolase" evidence="3">
    <location>
        <begin position="24"/>
        <end position="157"/>
    </location>
</feature>
<accession>A0ABV8S7Z9</accession>
<reference evidence="5" key="1">
    <citation type="journal article" date="2019" name="Int. J. Syst. Evol. Microbiol.">
        <title>The Global Catalogue of Microorganisms (GCM) 10K type strain sequencing project: providing services to taxonomists for standard genome sequencing and annotation.</title>
        <authorList>
            <consortium name="The Broad Institute Genomics Platform"/>
            <consortium name="The Broad Institute Genome Sequencing Center for Infectious Disease"/>
            <person name="Wu L."/>
            <person name="Ma J."/>
        </authorList>
    </citation>
    <scope>NUCLEOTIDE SEQUENCE [LARGE SCALE GENOMIC DNA]</scope>
    <source>
        <strain evidence="5">CGMCC 4.1641</strain>
    </source>
</reference>
<evidence type="ECO:0000259" key="3">
    <source>
        <dbReference type="PROSITE" id="PS51462"/>
    </source>
</evidence>